<evidence type="ECO:0000313" key="3">
    <source>
        <dbReference type="Proteomes" id="UP000027388"/>
    </source>
</evidence>
<dbReference type="KEGG" id="vg:20284162"/>
<dbReference type="Proteomes" id="UP000027388">
    <property type="component" value="Segment"/>
</dbReference>
<keyword evidence="1" id="KW-0812">Transmembrane</keyword>
<dbReference type="RefSeq" id="YP_009056598.1">
    <property type="nucleotide sequence ID" value="NC_024794.1"/>
</dbReference>
<keyword evidence="3" id="KW-1185">Reference proteome</keyword>
<accession>A0A067ZIU1</accession>
<organism evidence="2 3">
    <name type="scientific">Escherichia phage vB_EcoM_PhAPEC2</name>
    <dbReference type="NCBI Taxonomy" id="1391224"/>
    <lineage>
        <taxon>Viruses</taxon>
        <taxon>Duplodnaviria</taxon>
        <taxon>Heunggongvirae</taxon>
        <taxon>Uroviricota</taxon>
        <taxon>Caudoviricetes</taxon>
        <taxon>Pantevenvirales</taxon>
        <taxon>Straboviridae</taxon>
        <taxon>Tevenvirinae</taxon>
        <taxon>Mosigvirus</taxon>
        <taxon>Mosigvirus phapec2</taxon>
    </lineage>
</organism>
<dbReference type="EMBL" id="KF562341">
    <property type="protein sequence ID" value="AHV82715.1"/>
    <property type="molecule type" value="Genomic_DNA"/>
</dbReference>
<dbReference type="GeneID" id="20284162"/>
<protein>
    <submittedName>
        <fullName evidence="2">Uncharacterized protein</fullName>
    </submittedName>
</protein>
<keyword evidence="1" id="KW-1133">Transmembrane helix</keyword>
<sequence length="33" mass="3754">MNMKKLKGFLNEKTMFALNVIVCLLVGLLLLNM</sequence>
<name>A0A067ZIU1_9CAUD</name>
<evidence type="ECO:0000256" key="1">
    <source>
        <dbReference type="SAM" id="Phobius"/>
    </source>
</evidence>
<proteinExistence type="predicted"/>
<feature type="transmembrane region" description="Helical" evidence="1">
    <location>
        <begin position="14"/>
        <end position="31"/>
    </location>
</feature>
<gene>
    <name evidence="2" type="ORF">PhAPEC2_6</name>
</gene>
<keyword evidence="1" id="KW-0472">Membrane</keyword>
<evidence type="ECO:0000313" key="2">
    <source>
        <dbReference type="EMBL" id="AHV82715.1"/>
    </source>
</evidence>
<reference evidence="2 3" key="1">
    <citation type="journal article" date="2014" name="Vet. Microbiol.">
        <title>A cocktail of in vitro efficient phages is not a guarantee for in vivo therapeutic results against avian colibacillosis.</title>
        <authorList>
            <person name="Tsonos J."/>
            <person name="Oosterik L.H."/>
            <person name="Tuntufye H.N."/>
            <person name="Klumpp J."/>
            <person name="Butaye P."/>
            <person name="De Greve H."/>
            <person name="Hernalsteens J.P."/>
            <person name="Lavigne R."/>
            <person name="Goddeeris B.M."/>
        </authorList>
    </citation>
    <scope>NUCLEOTIDE SEQUENCE [LARGE SCALE GENOMIC DNA]</scope>
</reference>